<dbReference type="InterPro" id="IPR002344">
    <property type="entry name" value="Lupus_La"/>
</dbReference>
<keyword evidence="2 4" id="KW-0694">RNA-binding</keyword>
<dbReference type="PANTHER" id="PTHR22792">
    <property type="entry name" value="LUPUS LA PROTEIN-RELATED"/>
    <property type="match status" value="1"/>
</dbReference>
<sequence>MDPTDQKIRKQVAYYFSDINLPFDRFLYNETRKNKGWIALQTIASFKRMQMICSDFDKVLAALKAEPLDDLEINDRNQIRRKSKLVKQNFFYRTVYVDGLDDYENVEGQFQLLDDLEETFGQFGKVIGIRLRKEDEKPYKFKNSAYVTFDEEKQAVEAAKKQQVEFRGKNINVMTKKQFKQKEDPDRQKQKKKNIFNAFELEKESALHYKDISRSDAEETAKNAKGKIFAVFEKSENEGYVFVRGKLDLKALGNNMKRSNAEQYKEACELRKQRSLKRKAEKDEEENDADKKVKLDGEPEAVKAENPAEDAAPQEKASEPVQADAPAPETVKQE</sequence>
<dbReference type="InterPro" id="IPR035979">
    <property type="entry name" value="RBD_domain_sf"/>
</dbReference>
<dbReference type="PROSITE" id="PS50102">
    <property type="entry name" value="RRM"/>
    <property type="match status" value="1"/>
</dbReference>
<feature type="region of interest" description="Disordered" evidence="5">
    <location>
        <begin position="271"/>
        <end position="334"/>
    </location>
</feature>
<dbReference type="STRING" id="13706.A0A1X2H2G4"/>
<evidence type="ECO:0000259" key="6">
    <source>
        <dbReference type="PROSITE" id="PS50102"/>
    </source>
</evidence>
<evidence type="ECO:0000259" key="7">
    <source>
        <dbReference type="PROSITE" id="PS50961"/>
    </source>
</evidence>
<organism evidence="8 9">
    <name type="scientific">Syncephalastrum racemosum</name>
    <name type="common">Filamentous fungus</name>
    <dbReference type="NCBI Taxonomy" id="13706"/>
    <lineage>
        <taxon>Eukaryota</taxon>
        <taxon>Fungi</taxon>
        <taxon>Fungi incertae sedis</taxon>
        <taxon>Mucoromycota</taxon>
        <taxon>Mucoromycotina</taxon>
        <taxon>Mucoromycetes</taxon>
        <taxon>Mucorales</taxon>
        <taxon>Syncephalastraceae</taxon>
        <taxon>Syncephalastrum</taxon>
    </lineage>
</organism>
<dbReference type="InterPro" id="IPR006630">
    <property type="entry name" value="La_HTH"/>
</dbReference>
<dbReference type="InterPro" id="IPR036388">
    <property type="entry name" value="WH-like_DNA-bd_sf"/>
</dbReference>
<accession>A0A1X2H2G4</accession>
<dbReference type="SUPFAM" id="SSF46785">
    <property type="entry name" value="Winged helix' DNA-binding domain"/>
    <property type="match status" value="1"/>
</dbReference>
<name>A0A1X2H2G4_SYNRA</name>
<dbReference type="PRINTS" id="PR00302">
    <property type="entry name" value="LUPUSLA"/>
</dbReference>
<dbReference type="EMBL" id="MCGN01000010">
    <property type="protein sequence ID" value="ORY91939.1"/>
    <property type="molecule type" value="Genomic_DNA"/>
</dbReference>
<dbReference type="FunCoup" id="A0A1X2H2G4">
    <property type="interactions" value="42"/>
</dbReference>
<dbReference type="GO" id="GO:0006396">
    <property type="term" value="P:RNA processing"/>
    <property type="evidence" value="ECO:0007669"/>
    <property type="project" value="InterPro"/>
</dbReference>
<keyword evidence="3" id="KW-0539">Nucleus</keyword>
<reference evidence="8 9" key="1">
    <citation type="submission" date="2016-07" db="EMBL/GenBank/DDBJ databases">
        <title>Pervasive Adenine N6-methylation of Active Genes in Fungi.</title>
        <authorList>
            <consortium name="DOE Joint Genome Institute"/>
            <person name="Mondo S.J."/>
            <person name="Dannebaum R.O."/>
            <person name="Kuo R.C."/>
            <person name="Labutti K."/>
            <person name="Haridas S."/>
            <person name="Kuo A."/>
            <person name="Salamov A."/>
            <person name="Ahrendt S.R."/>
            <person name="Lipzen A."/>
            <person name="Sullivan W."/>
            <person name="Andreopoulos W.B."/>
            <person name="Clum A."/>
            <person name="Lindquist E."/>
            <person name="Daum C."/>
            <person name="Ramamoorthy G.K."/>
            <person name="Gryganskyi A."/>
            <person name="Culley D."/>
            <person name="Magnuson J.K."/>
            <person name="James T.Y."/>
            <person name="O'Malley M.A."/>
            <person name="Stajich J.E."/>
            <person name="Spatafora J.W."/>
            <person name="Visel A."/>
            <person name="Grigoriev I.V."/>
        </authorList>
    </citation>
    <scope>NUCLEOTIDE SEQUENCE [LARGE SCALE GENOMIC DNA]</scope>
    <source>
        <strain evidence="8 9">NRRL 2496</strain>
    </source>
</reference>
<feature type="compositionally biased region" description="Basic and acidic residues" evidence="5">
    <location>
        <begin position="289"/>
        <end position="303"/>
    </location>
</feature>
<protein>
    <submittedName>
        <fullName evidence="8">Uncharacterized protein</fullName>
    </submittedName>
</protein>
<dbReference type="InterPro" id="IPR012677">
    <property type="entry name" value="Nucleotide-bd_a/b_plait_sf"/>
</dbReference>
<evidence type="ECO:0000256" key="3">
    <source>
        <dbReference type="ARBA" id="ARBA00023242"/>
    </source>
</evidence>
<evidence type="ECO:0000256" key="5">
    <source>
        <dbReference type="SAM" id="MobiDB-lite"/>
    </source>
</evidence>
<gene>
    <name evidence="8" type="ORF">BCR43DRAFT_497524</name>
</gene>
<evidence type="ECO:0000256" key="4">
    <source>
        <dbReference type="PROSITE-ProRule" id="PRU00332"/>
    </source>
</evidence>
<dbReference type="GO" id="GO:0003729">
    <property type="term" value="F:mRNA binding"/>
    <property type="evidence" value="ECO:0007669"/>
    <property type="project" value="TreeGrafter"/>
</dbReference>
<dbReference type="PROSITE" id="PS50961">
    <property type="entry name" value="HTH_LA"/>
    <property type="match status" value="1"/>
</dbReference>
<comment type="caution">
    <text evidence="8">The sequence shown here is derived from an EMBL/GenBank/DDBJ whole genome shotgun (WGS) entry which is preliminary data.</text>
</comment>
<dbReference type="InterPro" id="IPR036390">
    <property type="entry name" value="WH_DNA-bd_sf"/>
</dbReference>
<keyword evidence="9" id="KW-1185">Reference proteome</keyword>
<dbReference type="GO" id="GO:1990904">
    <property type="term" value="C:ribonucleoprotein complex"/>
    <property type="evidence" value="ECO:0007669"/>
    <property type="project" value="InterPro"/>
</dbReference>
<dbReference type="InterPro" id="IPR000504">
    <property type="entry name" value="RRM_dom"/>
</dbReference>
<comment type="subcellular location">
    <subcellularLocation>
        <location evidence="1">Nucleus</location>
    </subcellularLocation>
</comment>
<dbReference type="Gene3D" id="1.10.10.10">
    <property type="entry name" value="Winged helix-like DNA-binding domain superfamily/Winged helix DNA-binding domain"/>
    <property type="match status" value="1"/>
</dbReference>
<proteinExistence type="predicted"/>
<dbReference type="Pfam" id="PF00076">
    <property type="entry name" value="RRM_1"/>
    <property type="match status" value="1"/>
</dbReference>
<dbReference type="GO" id="GO:0005634">
    <property type="term" value="C:nucleus"/>
    <property type="evidence" value="ECO:0007669"/>
    <property type="project" value="UniProtKB-SubCell"/>
</dbReference>
<feature type="compositionally biased region" description="Basic and acidic residues" evidence="5">
    <location>
        <begin position="271"/>
        <end position="282"/>
    </location>
</feature>
<dbReference type="Gene3D" id="3.30.70.330">
    <property type="match status" value="1"/>
</dbReference>
<evidence type="ECO:0000313" key="9">
    <source>
        <dbReference type="Proteomes" id="UP000242180"/>
    </source>
</evidence>
<dbReference type="Pfam" id="PF05383">
    <property type="entry name" value="La"/>
    <property type="match status" value="1"/>
</dbReference>
<dbReference type="AlphaFoldDB" id="A0A1X2H2G4"/>
<dbReference type="SUPFAM" id="SSF54928">
    <property type="entry name" value="RNA-binding domain, RBD"/>
    <property type="match status" value="1"/>
</dbReference>
<evidence type="ECO:0000256" key="2">
    <source>
        <dbReference type="ARBA" id="ARBA00022884"/>
    </source>
</evidence>
<dbReference type="Proteomes" id="UP000242180">
    <property type="component" value="Unassembled WGS sequence"/>
</dbReference>
<evidence type="ECO:0000313" key="8">
    <source>
        <dbReference type="EMBL" id="ORY91939.1"/>
    </source>
</evidence>
<evidence type="ECO:0000256" key="1">
    <source>
        <dbReference type="ARBA" id="ARBA00004123"/>
    </source>
</evidence>
<dbReference type="SMART" id="SM00715">
    <property type="entry name" value="LA"/>
    <property type="match status" value="1"/>
</dbReference>
<dbReference type="InParanoid" id="A0A1X2H2G4"/>
<dbReference type="SMART" id="SM00360">
    <property type="entry name" value="RRM"/>
    <property type="match status" value="1"/>
</dbReference>
<feature type="domain" description="RRM" evidence="6">
    <location>
        <begin position="93"/>
        <end position="178"/>
    </location>
</feature>
<feature type="domain" description="HTH La-type RNA-binding" evidence="7">
    <location>
        <begin position="1"/>
        <end position="90"/>
    </location>
</feature>
<dbReference type="OrthoDB" id="439993at2759"/>
<dbReference type="InterPro" id="IPR045180">
    <property type="entry name" value="La_dom_prot"/>
</dbReference>
<dbReference type="PANTHER" id="PTHR22792:SF140">
    <property type="entry name" value="ACHILLES, ISOFORM A"/>
    <property type="match status" value="1"/>
</dbReference>